<feature type="domain" description="Putative restriction endonuclease" evidence="1">
    <location>
        <begin position="12"/>
        <end position="176"/>
    </location>
</feature>
<dbReference type="AlphaFoldDB" id="A0A6C2U3R7"/>
<reference evidence="2 3" key="1">
    <citation type="submission" date="2019-04" db="EMBL/GenBank/DDBJ databases">
        <authorList>
            <person name="Van Vliet M D."/>
        </authorList>
    </citation>
    <scope>NUCLEOTIDE SEQUENCE [LARGE SCALE GENOMIC DNA]</scope>
    <source>
        <strain evidence="2 3">F1</strain>
    </source>
</reference>
<dbReference type="InterPro" id="IPR012296">
    <property type="entry name" value="Nuclease_put_TT1808"/>
</dbReference>
<proteinExistence type="predicted"/>
<dbReference type="SUPFAM" id="SSF52980">
    <property type="entry name" value="Restriction endonuclease-like"/>
    <property type="match status" value="1"/>
</dbReference>
<keyword evidence="3" id="KW-1185">Reference proteome</keyword>
<dbReference type="Proteomes" id="UP000366872">
    <property type="component" value="Unassembled WGS sequence"/>
</dbReference>
<sequence>MGEPVYDKRYTWDDYQALPDDKRVEIIGGEMFDMSAAPSTRHQHIVGELFFQFCVFFRGKSCKPFTGPTDVKLSDEDVVQPDLLVVCDKDQVTDSHVEGAPSLVVEVLSPTTYWHDRKIKMELYARAGVKEVWLVSAVPSGIEVFVLDGDSYRLQGSFTTGDVLVSPGFDGLEIDLEAVFDFPFGFEETVRVVKEPFAEYQVKDDA</sequence>
<dbReference type="InterPro" id="IPR008538">
    <property type="entry name" value="Uma2"/>
</dbReference>
<dbReference type="Pfam" id="PF05685">
    <property type="entry name" value="Uma2"/>
    <property type="match status" value="1"/>
</dbReference>
<accession>A0A6C2U3R7</accession>
<dbReference type="PANTHER" id="PTHR34107:SF4">
    <property type="entry name" value="SLL1222 PROTEIN"/>
    <property type="match status" value="1"/>
</dbReference>
<name>A0A6C2U3R7_PONDE</name>
<protein>
    <recommendedName>
        <fullName evidence="1">Putative restriction endonuclease domain-containing protein</fullName>
    </recommendedName>
</protein>
<dbReference type="CDD" id="cd06260">
    <property type="entry name" value="DUF820-like"/>
    <property type="match status" value="1"/>
</dbReference>
<dbReference type="InterPro" id="IPR011335">
    <property type="entry name" value="Restrct_endonuc-II-like"/>
</dbReference>
<dbReference type="PANTHER" id="PTHR34107">
    <property type="entry name" value="SLL0198 PROTEIN-RELATED"/>
    <property type="match status" value="1"/>
</dbReference>
<dbReference type="EMBL" id="CAAHFG010000002">
    <property type="protein sequence ID" value="VGO14662.1"/>
    <property type="molecule type" value="Genomic_DNA"/>
</dbReference>
<organism evidence="2 3">
    <name type="scientific">Pontiella desulfatans</name>
    <dbReference type="NCBI Taxonomy" id="2750659"/>
    <lineage>
        <taxon>Bacteria</taxon>
        <taxon>Pseudomonadati</taxon>
        <taxon>Kiritimatiellota</taxon>
        <taxon>Kiritimatiellia</taxon>
        <taxon>Kiritimatiellales</taxon>
        <taxon>Pontiellaceae</taxon>
        <taxon>Pontiella</taxon>
    </lineage>
</organism>
<evidence type="ECO:0000259" key="1">
    <source>
        <dbReference type="Pfam" id="PF05685"/>
    </source>
</evidence>
<evidence type="ECO:0000313" key="3">
    <source>
        <dbReference type="Proteomes" id="UP000366872"/>
    </source>
</evidence>
<dbReference type="RefSeq" id="WP_136080297.1">
    <property type="nucleotide sequence ID" value="NZ_CAAHFG010000002.1"/>
</dbReference>
<evidence type="ECO:0000313" key="2">
    <source>
        <dbReference type="EMBL" id="VGO14662.1"/>
    </source>
</evidence>
<gene>
    <name evidence="2" type="ORF">PDESU_03227</name>
</gene>
<dbReference type="Gene3D" id="3.90.1570.10">
    <property type="entry name" value="tt1808, chain A"/>
    <property type="match status" value="1"/>
</dbReference>